<evidence type="ECO:0000313" key="7">
    <source>
        <dbReference type="Proteomes" id="UP001553161"/>
    </source>
</evidence>
<dbReference type="InterPro" id="IPR000887">
    <property type="entry name" value="Aldlse_KDPG_KHG"/>
</dbReference>
<evidence type="ECO:0000256" key="3">
    <source>
        <dbReference type="ARBA" id="ARBA00011233"/>
    </source>
</evidence>
<keyword evidence="4 6" id="KW-0456">Lyase</keyword>
<dbReference type="EMBL" id="JBFBVU010000001">
    <property type="protein sequence ID" value="MEV8465265.1"/>
    <property type="molecule type" value="Genomic_DNA"/>
</dbReference>
<dbReference type="EC" id="4.1.2.21" evidence="6"/>
<protein>
    <submittedName>
        <fullName evidence="6">2-dehydro-3-deoxy-6-phosphogalactonate aldolase</fullName>
        <ecNumber evidence="6">4.1.2.21</ecNumber>
    </submittedName>
</protein>
<sequence length="202" mass="20230">MSRPLIAILRGITPPEALSVTEALIAAGIDRIEVPLNSPDALTSIGAMADRFGAQAQIGAGTVLDTAAVHAVRDAGGRMIVSPNCDPVVIAESKALGMDSYPGVFTATECFAALKAGADGLKIFPAFKLGTDGLAALRAVLPADAPVFAVGGVGPAEFATWRAAGADGFGIGTGLYKPGRSAADVAALAAELVDAWDGTARA</sequence>
<comment type="similarity">
    <text evidence="2">Belongs to the KHG/KDPG aldolase family.</text>
</comment>
<organism evidence="6 7">
    <name type="scientific">Meridianimarinicoccus marinus</name>
    <dbReference type="NCBI Taxonomy" id="3231483"/>
    <lineage>
        <taxon>Bacteria</taxon>
        <taxon>Pseudomonadati</taxon>
        <taxon>Pseudomonadota</taxon>
        <taxon>Alphaproteobacteria</taxon>
        <taxon>Rhodobacterales</taxon>
        <taxon>Paracoccaceae</taxon>
        <taxon>Meridianimarinicoccus</taxon>
    </lineage>
</organism>
<reference evidence="6 7" key="1">
    <citation type="submission" date="2024-07" db="EMBL/GenBank/DDBJ databases">
        <authorList>
            <person name="Kang M."/>
        </authorList>
    </citation>
    <scope>NUCLEOTIDE SEQUENCE [LARGE SCALE GENOMIC DNA]</scope>
    <source>
        <strain evidence="6 7">DFM31</strain>
    </source>
</reference>
<comment type="subunit">
    <text evidence="3">Homotrimer.</text>
</comment>
<dbReference type="Proteomes" id="UP001553161">
    <property type="component" value="Unassembled WGS sequence"/>
</dbReference>
<keyword evidence="5" id="KW-0119">Carbohydrate metabolism</keyword>
<comment type="pathway">
    <text evidence="1">Carbohydrate acid metabolism.</text>
</comment>
<dbReference type="InterPro" id="IPR013785">
    <property type="entry name" value="Aldolase_TIM"/>
</dbReference>
<dbReference type="GO" id="GO:0008674">
    <property type="term" value="F:2-dehydro-3-deoxy-6-phosphogalactonate aldolase activity"/>
    <property type="evidence" value="ECO:0007669"/>
    <property type="project" value="UniProtKB-EC"/>
</dbReference>
<dbReference type="PANTHER" id="PTHR30246">
    <property type="entry name" value="2-KETO-3-DEOXY-6-PHOSPHOGLUCONATE ALDOLASE"/>
    <property type="match status" value="1"/>
</dbReference>
<comment type="caution">
    <text evidence="6">The sequence shown here is derived from an EMBL/GenBank/DDBJ whole genome shotgun (WGS) entry which is preliminary data.</text>
</comment>
<proteinExistence type="inferred from homology"/>
<dbReference type="PANTHER" id="PTHR30246:SF1">
    <property type="entry name" value="2-DEHYDRO-3-DEOXY-6-PHOSPHOGALACTONATE ALDOLASE-RELATED"/>
    <property type="match status" value="1"/>
</dbReference>
<keyword evidence="7" id="KW-1185">Reference proteome</keyword>
<gene>
    <name evidence="6" type="ORF">AB0T83_00535</name>
</gene>
<evidence type="ECO:0000256" key="2">
    <source>
        <dbReference type="ARBA" id="ARBA00006906"/>
    </source>
</evidence>
<dbReference type="Gene3D" id="3.20.20.70">
    <property type="entry name" value="Aldolase class I"/>
    <property type="match status" value="1"/>
</dbReference>
<name>A0ABV3L137_9RHOB</name>
<accession>A0ABV3L137</accession>
<dbReference type="SUPFAM" id="SSF51569">
    <property type="entry name" value="Aldolase"/>
    <property type="match status" value="1"/>
</dbReference>
<evidence type="ECO:0000256" key="5">
    <source>
        <dbReference type="ARBA" id="ARBA00023277"/>
    </source>
</evidence>
<evidence type="ECO:0000256" key="1">
    <source>
        <dbReference type="ARBA" id="ARBA00004761"/>
    </source>
</evidence>
<dbReference type="NCBIfam" id="NF006600">
    <property type="entry name" value="PRK09140.1"/>
    <property type="match status" value="1"/>
</dbReference>
<dbReference type="RefSeq" id="WP_366190646.1">
    <property type="nucleotide sequence ID" value="NZ_JBFBVU010000001.1"/>
</dbReference>
<evidence type="ECO:0000313" key="6">
    <source>
        <dbReference type="EMBL" id="MEV8465265.1"/>
    </source>
</evidence>
<dbReference type="CDD" id="cd00452">
    <property type="entry name" value="KDPG_aldolase"/>
    <property type="match status" value="1"/>
</dbReference>
<evidence type="ECO:0000256" key="4">
    <source>
        <dbReference type="ARBA" id="ARBA00023239"/>
    </source>
</evidence>
<dbReference type="Pfam" id="PF01081">
    <property type="entry name" value="Aldolase"/>
    <property type="match status" value="1"/>
</dbReference>